<reference evidence="6" key="1">
    <citation type="submission" date="2016-10" db="EMBL/GenBank/DDBJ databases">
        <authorList>
            <person name="Varghese N."/>
            <person name="Submissions S."/>
        </authorList>
    </citation>
    <scope>NUCLEOTIDE SEQUENCE [LARGE SCALE GENOMIC DNA]</scope>
    <source>
        <strain evidence="6">CGMCC 4.3525</strain>
    </source>
</reference>
<evidence type="ECO:0000256" key="1">
    <source>
        <dbReference type="ARBA" id="ARBA00023015"/>
    </source>
</evidence>
<dbReference type="EMBL" id="FOFR01000023">
    <property type="protein sequence ID" value="SES14135.1"/>
    <property type="molecule type" value="Genomic_DNA"/>
</dbReference>
<dbReference type="InterPro" id="IPR039422">
    <property type="entry name" value="MarR/SlyA-like"/>
</dbReference>
<sequence length="165" mass="17778">MAGERDKKKVPSAAERGPVSHALFRVVRLHRMLAGQLLRDLGLHRGQELLLMHLWDSGPVRQTELIAVLDSDSATITRMVQRLEKAGLVERTPDPRDGRATLVSSTPAGVAMRAEIERMWHDLEASTVGDLSPATLAPVLEALAEIETNLAAAVARSGGPTGSVH</sequence>
<dbReference type="PANTHER" id="PTHR33164:SF64">
    <property type="entry name" value="TRANSCRIPTIONAL REGULATOR SLYA"/>
    <property type="match status" value="1"/>
</dbReference>
<dbReference type="InterPro" id="IPR036390">
    <property type="entry name" value="WH_DNA-bd_sf"/>
</dbReference>
<dbReference type="RefSeq" id="WP_245778246.1">
    <property type="nucleotide sequence ID" value="NZ_FOFR01000023.1"/>
</dbReference>
<evidence type="ECO:0000256" key="2">
    <source>
        <dbReference type="ARBA" id="ARBA00023125"/>
    </source>
</evidence>
<protein>
    <submittedName>
        <fullName evidence="5">DNA-binding transcriptional regulator, MarR family</fullName>
    </submittedName>
</protein>
<dbReference type="SUPFAM" id="SSF46785">
    <property type="entry name" value="Winged helix' DNA-binding domain"/>
    <property type="match status" value="1"/>
</dbReference>
<dbReference type="InterPro" id="IPR036388">
    <property type="entry name" value="WH-like_DNA-bd_sf"/>
</dbReference>
<keyword evidence="3" id="KW-0804">Transcription</keyword>
<dbReference type="Proteomes" id="UP000199352">
    <property type="component" value="Unassembled WGS sequence"/>
</dbReference>
<accession>A0A1H9UXC9</accession>
<proteinExistence type="predicted"/>
<dbReference type="InterPro" id="IPR023187">
    <property type="entry name" value="Tscrpt_reg_MarR-type_CS"/>
</dbReference>
<dbReference type="STRING" id="402600.SAMN05216188_1237"/>
<evidence type="ECO:0000259" key="4">
    <source>
        <dbReference type="PROSITE" id="PS50995"/>
    </source>
</evidence>
<dbReference type="Pfam" id="PF01047">
    <property type="entry name" value="MarR"/>
    <property type="match status" value="1"/>
</dbReference>
<dbReference type="AlphaFoldDB" id="A0A1H9UXC9"/>
<name>A0A1H9UXC9_9PSEU</name>
<dbReference type="PROSITE" id="PS01117">
    <property type="entry name" value="HTH_MARR_1"/>
    <property type="match status" value="1"/>
</dbReference>
<dbReference type="PROSITE" id="PS50995">
    <property type="entry name" value="HTH_MARR_2"/>
    <property type="match status" value="1"/>
</dbReference>
<feature type="domain" description="HTH marR-type" evidence="4">
    <location>
        <begin position="16"/>
        <end position="148"/>
    </location>
</feature>
<evidence type="ECO:0000256" key="3">
    <source>
        <dbReference type="ARBA" id="ARBA00023163"/>
    </source>
</evidence>
<dbReference type="GO" id="GO:0003700">
    <property type="term" value="F:DNA-binding transcription factor activity"/>
    <property type="evidence" value="ECO:0007669"/>
    <property type="project" value="InterPro"/>
</dbReference>
<dbReference type="PRINTS" id="PR00598">
    <property type="entry name" value="HTHMARR"/>
</dbReference>
<dbReference type="PANTHER" id="PTHR33164">
    <property type="entry name" value="TRANSCRIPTIONAL REGULATOR, MARR FAMILY"/>
    <property type="match status" value="1"/>
</dbReference>
<dbReference type="InterPro" id="IPR000835">
    <property type="entry name" value="HTH_MarR-typ"/>
</dbReference>
<dbReference type="SMART" id="SM00347">
    <property type="entry name" value="HTH_MARR"/>
    <property type="match status" value="1"/>
</dbReference>
<gene>
    <name evidence="5" type="ORF">SAMN05216188_1237</name>
</gene>
<evidence type="ECO:0000313" key="6">
    <source>
        <dbReference type="Proteomes" id="UP000199352"/>
    </source>
</evidence>
<organism evidence="5 6">
    <name type="scientific">Lentzea xinjiangensis</name>
    <dbReference type="NCBI Taxonomy" id="402600"/>
    <lineage>
        <taxon>Bacteria</taxon>
        <taxon>Bacillati</taxon>
        <taxon>Actinomycetota</taxon>
        <taxon>Actinomycetes</taxon>
        <taxon>Pseudonocardiales</taxon>
        <taxon>Pseudonocardiaceae</taxon>
        <taxon>Lentzea</taxon>
    </lineage>
</organism>
<keyword evidence="1" id="KW-0805">Transcription regulation</keyword>
<keyword evidence="6" id="KW-1185">Reference proteome</keyword>
<dbReference type="Gene3D" id="1.10.10.10">
    <property type="entry name" value="Winged helix-like DNA-binding domain superfamily/Winged helix DNA-binding domain"/>
    <property type="match status" value="1"/>
</dbReference>
<keyword evidence="2 5" id="KW-0238">DNA-binding</keyword>
<evidence type="ECO:0000313" key="5">
    <source>
        <dbReference type="EMBL" id="SES14135.1"/>
    </source>
</evidence>
<dbReference type="GO" id="GO:0003677">
    <property type="term" value="F:DNA binding"/>
    <property type="evidence" value="ECO:0007669"/>
    <property type="project" value="UniProtKB-KW"/>
</dbReference>
<dbReference type="GO" id="GO:0006950">
    <property type="term" value="P:response to stress"/>
    <property type="evidence" value="ECO:0007669"/>
    <property type="project" value="TreeGrafter"/>
</dbReference>